<dbReference type="PRINTS" id="PR00792">
    <property type="entry name" value="PEPSIN"/>
</dbReference>
<keyword evidence="6" id="KW-1015">Disulfide bond</keyword>
<keyword evidence="4 7" id="KW-0378">Hydrolase</keyword>
<dbReference type="GO" id="GO:0004190">
    <property type="term" value="F:aspartic-type endopeptidase activity"/>
    <property type="evidence" value="ECO:0007669"/>
    <property type="project" value="UniProtKB-KW"/>
</dbReference>
<evidence type="ECO:0000256" key="3">
    <source>
        <dbReference type="ARBA" id="ARBA00022750"/>
    </source>
</evidence>
<dbReference type="Gene3D" id="2.40.70.10">
    <property type="entry name" value="Acid Proteases"/>
    <property type="match status" value="2"/>
</dbReference>
<feature type="domain" description="Peptidase A1" evidence="9">
    <location>
        <begin position="57"/>
        <end position="381"/>
    </location>
</feature>
<evidence type="ECO:0000256" key="2">
    <source>
        <dbReference type="ARBA" id="ARBA00022670"/>
    </source>
</evidence>
<evidence type="ECO:0000256" key="4">
    <source>
        <dbReference type="ARBA" id="ARBA00022801"/>
    </source>
</evidence>
<dbReference type="GO" id="GO:0006508">
    <property type="term" value="P:proteolysis"/>
    <property type="evidence" value="ECO:0007669"/>
    <property type="project" value="UniProtKB-KW"/>
</dbReference>
<dbReference type="PROSITE" id="PS00141">
    <property type="entry name" value="ASP_PROTEASE"/>
    <property type="match status" value="1"/>
</dbReference>
<feature type="active site" evidence="5">
    <location>
        <position position="262"/>
    </location>
</feature>
<feature type="disulfide bond" evidence="6">
    <location>
        <begin position="88"/>
        <end position="93"/>
    </location>
</feature>
<reference evidence="10 11" key="1">
    <citation type="journal article" date="2024" name="Nat. Commun.">
        <title>Phylogenomics reveals the evolutionary origins of lichenization in chlorophyte algae.</title>
        <authorList>
            <person name="Puginier C."/>
            <person name="Libourel C."/>
            <person name="Otte J."/>
            <person name="Skaloud P."/>
            <person name="Haon M."/>
            <person name="Grisel S."/>
            <person name="Petersen M."/>
            <person name="Berrin J.G."/>
            <person name="Delaux P.M."/>
            <person name="Dal Grande F."/>
            <person name="Keller J."/>
        </authorList>
    </citation>
    <scope>NUCLEOTIDE SEQUENCE [LARGE SCALE GENOMIC DNA]</scope>
    <source>
        <strain evidence="10 11">SAG 2036</strain>
    </source>
</reference>
<proteinExistence type="inferred from homology"/>
<evidence type="ECO:0000256" key="6">
    <source>
        <dbReference type="PIRSR" id="PIRSR601461-2"/>
    </source>
</evidence>
<feature type="active site" evidence="5">
    <location>
        <position position="75"/>
    </location>
</feature>
<dbReference type="InterPro" id="IPR021109">
    <property type="entry name" value="Peptidase_aspartic_dom_sf"/>
</dbReference>
<feature type="disulfide bond" evidence="6">
    <location>
        <begin position="298"/>
        <end position="341"/>
    </location>
</feature>
<dbReference type="PANTHER" id="PTHR47966">
    <property type="entry name" value="BETA-SITE APP-CLEAVING ENZYME, ISOFORM A-RELATED"/>
    <property type="match status" value="1"/>
</dbReference>
<dbReference type="FunFam" id="2.40.70.10:FF:000115">
    <property type="entry name" value="Lysosomal aspartic protease"/>
    <property type="match status" value="1"/>
</dbReference>
<keyword evidence="11" id="KW-1185">Reference proteome</keyword>
<dbReference type="InterPro" id="IPR001969">
    <property type="entry name" value="Aspartic_peptidase_AS"/>
</dbReference>
<sequence length="390" mass="41218">MRRAAVAGLRLAALASLCQLCCLPPAFAAGSVSYWPLYLSGSSLDSNSTRSAENNVYYGVISMGTPAQQFTVNIDTGSSQLWLPSILCTTPSCTTHKQYNPNDSSTYRPTDYTVELQYAEGAVAGFVDTDVFSVGSPAITIQNQGFGEMTNVSSDFTTVSSDGVMGLSPEASSTPSFLQPFLRMADGNLLAQPEFSLWLNPDVTSLTGGEMVFGGYNTARFTSPLQGIAAVNSSKYWQVNLDAVTIGGKAVSGIQAKGAIFDSGTTAIIVSTQDFQTINEAVSGLQYNSELQAYVIPCEQATNANVPALGFKMNGTDFTIPQTAWLFELVDTQASDGSPLCYSSISPGNGASDPITLGANFLREWFSVYTYEPPNSRVQLAPASGSSGSA</sequence>
<keyword evidence="3 7" id="KW-0064">Aspartyl protease</keyword>
<comment type="similarity">
    <text evidence="1 7">Belongs to the peptidase A1 family.</text>
</comment>
<gene>
    <name evidence="10" type="ORF">WJX73_010403</name>
</gene>
<feature type="chain" id="PRO_5044024948" description="Peptidase A1 domain-containing protein" evidence="8">
    <location>
        <begin position="29"/>
        <end position="390"/>
    </location>
</feature>
<evidence type="ECO:0000256" key="1">
    <source>
        <dbReference type="ARBA" id="ARBA00007447"/>
    </source>
</evidence>
<dbReference type="PANTHER" id="PTHR47966:SF51">
    <property type="entry name" value="BETA-SITE APP-CLEAVING ENZYME, ISOFORM A-RELATED"/>
    <property type="match status" value="1"/>
</dbReference>
<evidence type="ECO:0000313" key="11">
    <source>
        <dbReference type="Proteomes" id="UP001465755"/>
    </source>
</evidence>
<dbReference type="EMBL" id="JALJOQ010000006">
    <property type="protein sequence ID" value="KAK9812580.1"/>
    <property type="molecule type" value="Genomic_DNA"/>
</dbReference>
<dbReference type="AlphaFoldDB" id="A0AAW1PS62"/>
<keyword evidence="8" id="KW-0732">Signal</keyword>
<keyword evidence="2 7" id="KW-0645">Protease</keyword>
<evidence type="ECO:0000313" key="10">
    <source>
        <dbReference type="EMBL" id="KAK9812580.1"/>
    </source>
</evidence>
<dbReference type="Pfam" id="PF00026">
    <property type="entry name" value="Asp"/>
    <property type="match status" value="1"/>
</dbReference>
<dbReference type="InterPro" id="IPR033121">
    <property type="entry name" value="PEPTIDASE_A1"/>
</dbReference>
<dbReference type="CDD" id="cd05471">
    <property type="entry name" value="pepsin_like"/>
    <property type="match status" value="1"/>
</dbReference>
<dbReference type="Proteomes" id="UP001465755">
    <property type="component" value="Unassembled WGS sequence"/>
</dbReference>
<dbReference type="PROSITE" id="PS51767">
    <property type="entry name" value="PEPTIDASE_A1"/>
    <property type="match status" value="1"/>
</dbReference>
<evidence type="ECO:0000256" key="7">
    <source>
        <dbReference type="RuleBase" id="RU000454"/>
    </source>
</evidence>
<protein>
    <recommendedName>
        <fullName evidence="9">Peptidase A1 domain-containing protein</fullName>
    </recommendedName>
</protein>
<dbReference type="SUPFAM" id="SSF50630">
    <property type="entry name" value="Acid proteases"/>
    <property type="match status" value="1"/>
</dbReference>
<organism evidence="10 11">
    <name type="scientific">Symbiochloris irregularis</name>
    <dbReference type="NCBI Taxonomy" id="706552"/>
    <lineage>
        <taxon>Eukaryota</taxon>
        <taxon>Viridiplantae</taxon>
        <taxon>Chlorophyta</taxon>
        <taxon>core chlorophytes</taxon>
        <taxon>Trebouxiophyceae</taxon>
        <taxon>Trebouxiales</taxon>
        <taxon>Trebouxiaceae</taxon>
        <taxon>Symbiochloris</taxon>
    </lineage>
</organism>
<evidence type="ECO:0000256" key="5">
    <source>
        <dbReference type="PIRSR" id="PIRSR601461-1"/>
    </source>
</evidence>
<dbReference type="InterPro" id="IPR001461">
    <property type="entry name" value="Aspartic_peptidase_A1"/>
</dbReference>
<name>A0AAW1PS62_9CHLO</name>
<evidence type="ECO:0000256" key="8">
    <source>
        <dbReference type="SAM" id="SignalP"/>
    </source>
</evidence>
<accession>A0AAW1PS62</accession>
<dbReference type="InterPro" id="IPR034164">
    <property type="entry name" value="Pepsin-like_dom"/>
</dbReference>
<evidence type="ECO:0000259" key="9">
    <source>
        <dbReference type="PROSITE" id="PS51767"/>
    </source>
</evidence>
<feature type="signal peptide" evidence="8">
    <location>
        <begin position="1"/>
        <end position="28"/>
    </location>
</feature>
<comment type="caution">
    <text evidence="10">The sequence shown here is derived from an EMBL/GenBank/DDBJ whole genome shotgun (WGS) entry which is preliminary data.</text>
</comment>